<dbReference type="PANTHER" id="PTHR24133">
    <property type="entry name" value="ANKYRIN DOMAIN-CONTAINING"/>
    <property type="match status" value="1"/>
</dbReference>
<keyword evidence="4" id="KW-1185">Reference proteome</keyword>
<dbReference type="SUPFAM" id="SSF48403">
    <property type="entry name" value="Ankyrin repeat"/>
    <property type="match status" value="1"/>
</dbReference>
<dbReference type="Proteomes" id="UP000002630">
    <property type="component" value="Unassembled WGS sequence"/>
</dbReference>
<dbReference type="InParanoid" id="D7FY30"/>
<dbReference type="Pfam" id="PF12796">
    <property type="entry name" value="Ank_2"/>
    <property type="match status" value="1"/>
</dbReference>
<reference evidence="3 4" key="1">
    <citation type="journal article" date="2010" name="Nature">
        <title>The Ectocarpus genome and the independent evolution of multicellularity in brown algae.</title>
        <authorList>
            <person name="Cock J.M."/>
            <person name="Sterck L."/>
            <person name="Rouze P."/>
            <person name="Scornet D."/>
            <person name="Allen A.E."/>
            <person name="Amoutzias G."/>
            <person name="Anthouard V."/>
            <person name="Artiguenave F."/>
            <person name="Aury J.M."/>
            <person name="Badger J.H."/>
            <person name="Beszteri B."/>
            <person name="Billiau K."/>
            <person name="Bonnet E."/>
            <person name="Bothwell J.H."/>
            <person name="Bowler C."/>
            <person name="Boyen C."/>
            <person name="Brownlee C."/>
            <person name="Carrano C.J."/>
            <person name="Charrier B."/>
            <person name="Cho G.Y."/>
            <person name="Coelho S.M."/>
            <person name="Collen J."/>
            <person name="Corre E."/>
            <person name="Da Silva C."/>
            <person name="Delage L."/>
            <person name="Delaroque N."/>
            <person name="Dittami S.M."/>
            <person name="Doulbeau S."/>
            <person name="Elias M."/>
            <person name="Farnham G."/>
            <person name="Gachon C.M."/>
            <person name="Gschloessl B."/>
            <person name="Heesch S."/>
            <person name="Jabbari K."/>
            <person name="Jubin C."/>
            <person name="Kawai H."/>
            <person name="Kimura K."/>
            <person name="Kloareg B."/>
            <person name="Kupper F.C."/>
            <person name="Lang D."/>
            <person name="Le Bail A."/>
            <person name="Leblanc C."/>
            <person name="Lerouge P."/>
            <person name="Lohr M."/>
            <person name="Lopez P.J."/>
            <person name="Martens C."/>
            <person name="Maumus F."/>
            <person name="Michel G."/>
            <person name="Miranda-Saavedra D."/>
            <person name="Morales J."/>
            <person name="Moreau H."/>
            <person name="Motomura T."/>
            <person name="Nagasato C."/>
            <person name="Napoli C.A."/>
            <person name="Nelson D.R."/>
            <person name="Nyvall-Collen P."/>
            <person name="Peters A.F."/>
            <person name="Pommier C."/>
            <person name="Potin P."/>
            <person name="Poulain J."/>
            <person name="Quesneville H."/>
            <person name="Read B."/>
            <person name="Rensing S.A."/>
            <person name="Ritter A."/>
            <person name="Rousvoal S."/>
            <person name="Samanta M."/>
            <person name="Samson G."/>
            <person name="Schroeder D.C."/>
            <person name="Segurens B."/>
            <person name="Strittmatter M."/>
            <person name="Tonon T."/>
            <person name="Tregear J.W."/>
            <person name="Valentin K."/>
            <person name="von Dassow P."/>
            <person name="Yamagishi T."/>
            <person name="Van de Peer Y."/>
            <person name="Wincker P."/>
        </authorList>
    </citation>
    <scope>NUCLEOTIDE SEQUENCE [LARGE SCALE GENOMIC DNA]</scope>
    <source>
        <strain evidence="4">Ec32 / CCAP1310/4</strain>
    </source>
</reference>
<dbReference type="eggNOG" id="KOG4412">
    <property type="taxonomic scope" value="Eukaryota"/>
</dbReference>
<dbReference type="STRING" id="2880.D7FY30"/>
<feature type="compositionally biased region" description="Basic and acidic residues" evidence="2">
    <location>
        <begin position="285"/>
        <end position="304"/>
    </location>
</feature>
<dbReference type="PROSITE" id="PS50088">
    <property type="entry name" value="ANK_REPEAT"/>
    <property type="match status" value="2"/>
</dbReference>
<organism evidence="3 4">
    <name type="scientific">Ectocarpus siliculosus</name>
    <name type="common">Brown alga</name>
    <name type="synonym">Conferva siliculosa</name>
    <dbReference type="NCBI Taxonomy" id="2880"/>
    <lineage>
        <taxon>Eukaryota</taxon>
        <taxon>Sar</taxon>
        <taxon>Stramenopiles</taxon>
        <taxon>Ochrophyta</taxon>
        <taxon>PX clade</taxon>
        <taxon>Phaeophyceae</taxon>
        <taxon>Ectocarpales</taxon>
        <taxon>Ectocarpaceae</taxon>
        <taxon>Ectocarpus</taxon>
    </lineage>
</organism>
<dbReference type="Pfam" id="PF00023">
    <property type="entry name" value="Ank"/>
    <property type="match status" value="1"/>
</dbReference>
<dbReference type="InterPro" id="IPR002110">
    <property type="entry name" value="Ankyrin_rpt"/>
</dbReference>
<dbReference type="InterPro" id="IPR036770">
    <property type="entry name" value="Ankyrin_rpt-contain_sf"/>
</dbReference>
<feature type="repeat" description="ANK" evidence="1">
    <location>
        <begin position="189"/>
        <end position="221"/>
    </location>
</feature>
<dbReference type="PANTHER" id="PTHR24133:SF40">
    <property type="entry name" value="ANKYRIN REPEAT DOMAIN 44"/>
    <property type="match status" value="1"/>
</dbReference>
<dbReference type="Gene3D" id="1.25.40.20">
    <property type="entry name" value="Ankyrin repeat-containing domain"/>
    <property type="match status" value="1"/>
</dbReference>
<evidence type="ECO:0000313" key="3">
    <source>
        <dbReference type="EMBL" id="CBJ32443.1"/>
    </source>
</evidence>
<evidence type="ECO:0000313" key="4">
    <source>
        <dbReference type="Proteomes" id="UP000002630"/>
    </source>
</evidence>
<dbReference type="PROSITE" id="PS50297">
    <property type="entry name" value="ANK_REP_REGION"/>
    <property type="match status" value="2"/>
</dbReference>
<dbReference type="AlphaFoldDB" id="D7FY30"/>
<feature type="region of interest" description="Disordered" evidence="2">
    <location>
        <begin position="284"/>
        <end position="339"/>
    </location>
</feature>
<evidence type="ECO:0000256" key="1">
    <source>
        <dbReference type="PROSITE-ProRule" id="PRU00023"/>
    </source>
</evidence>
<dbReference type="InterPro" id="IPR052391">
    <property type="entry name" value="E3_Ligase-Neurotoxin"/>
</dbReference>
<evidence type="ECO:0000256" key="2">
    <source>
        <dbReference type="SAM" id="MobiDB-lite"/>
    </source>
</evidence>
<gene>
    <name evidence="3" type="ORF">Esi_0339_0012</name>
</gene>
<dbReference type="OrthoDB" id="102463at2759"/>
<dbReference type="EMBL" id="FN649760">
    <property type="protein sequence ID" value="CBJ32443.1"/>
    <property type="molecule type" value="Genomic_DNA"/>
</dbReference>
<dbReference type="SMART" id="SM00248">
    <property type="entry name" value="ANK"/>
    <property type="match status" value="3"/>
</dbReference>
<accession>D7FY30</accession>
<keyword evidence="1" id="KW-0040">ANK repeat</keyword>
<proteinExistence type="predicted"/>
<name>D7FY30_ECTSI</name>
<protein>
    <submittedName>
        <fullName evidence="3">Uncharacterized protein</fullName>
    </submittedName>
</protein>
<feature type="repeat" description="ANK" evidence="1">
    <location>
        <begin position="156"/>
        <end position="188"/>
    </location>
</feature>
<sequence length="365" mass="38888">MCIASRVSAMLRRIASCSCSCGGGSSSVVDEEEDFDLDFPTMSPKLTLTLSRQETSRGAACSGSASDMSLDSPFPPMSAERLKPQPFRRKDPPMHFQASVRGDRQELNKWLISGGDPNSRDEEGWALLHHASMHGREGCVGLLLRYGARHDRVAIGGHTVLHLASANRHCEVVKRLVEAGGRVNARNSHGNTPVHSAAATGTVEVLSYLLSQSANPDAVNSLGETPEQVSGATAEVVHLLQAARRLKKARIAQRFALVKIHCLSNSGRAKPNIGVVISAAEAANDDSRYRERQARTAGEKKAVEDATGGGSASPEVASTSRVLGGDEPSVGQQQQQPRPSLDCTVAAIAGLPQEVLRRIVGYCTL</sequence>